<protein>
    <submittedName>
        <fullName evidence="2">ATP-binding cassette domain-containing protein</fullName>
    </submittedName>
</protein>
<dbReference type="Proteomes" id="UP000528432">
    <property type="component" value="Unassembled WGS sequence"/>
</dbReference>
<dbReference type="Gene3D" id="3.40.50.300">
    <property type="entry name" value="P-loop containing nucleotide triphosphate hydrolases"/>
    <property type="match status" value="1"/>
</dbReference>
<evidence type="ECO:0000259" key="1">
    <source>
        <dbReference type="Pfam" id="PF00005"/>
    </source>
</evidence>
<feature type="domain" description="ABC transporter" evidence="1">
    <location>
        <begin position="6"/>
        <end position="44"/>
    </location>
</feature>
<dbReference type="InterPro" id="IPR039421">
    <property type="entry name" value="Type_1_exporter"/>
</dbReference>
<dbReference type="GO" id="GO:0005524">
    <property type="term" value="F:ATP binding"/>
    <property type="evidence" value="ECO:0007669"/>
    <property type="project" value="UniProtKB-KW"/>
</dbReference>
<dbReference type="AlphaFoldDB" id="A0A7Y4DEY0"/>
<keyword evidence="2" id="KW-0547">Nucleotide-binding</keyword>
<dbReference type="EMBL" id="JABFIF010000045">
    <property type="protein sequence ID" value="NOH17280.1"/>
    <property type="molecule type" value="Genomic_DNA"/>
</dbReference>
<gene>
    <name evidence="2" type="ORF">HMJ28_13020</name>
</gene>
<reference evidence="2 3" key="1">
    <citation type="submission" date="2020-05" db="EMBL/GenBank/DDBJ databases">
        <title>Draft genome sequence of Clostridium cochlearium strain AGROS13 isolated from a sheep dairy farm in New Zealand.</title>
        <authorList>
            <person name="Gupta T.B."/>
            <person name="Jauregui R."/>
            <person name="Risson A.N."/>
            <person name="Brightwell G."/>
            <person name="Maclean P."/>
        </authorList>
    </citation>
    <scope>NUCLEOTIDE SEQUENCE [LARGE SCALE GENOMIC DNA]</scope>
    <source>
        <strain evidence="2 3">AGROS13</strain>
    </source>
</reference>
<evidence type="ECO:0000313" key="2">
    <source>
        <dbReference type="EMBL" id="NOH17280.1"/>
    </source>
</evidence>
<name>A0A7Y4DEY0_CLOCO</name>
<dbReference type="GO" id="GO:0015421">
    <property type="term" value="F:ABC-type oligopeptide transporter activity"/>
    <property type="evidence" value="ECO:0007669"/>
    <property type="project" value="TreeGrafter"/>
</dbReference>
<keyword evidence="2" id="KW-0067">ATP-binding</keyword>
<organism evidence="2 3">
    <name type="scientific">Clostridium cochlearium</name>
    <dbReference type="NCBI Taxonomy" id="1494"/>
    <lineage>
        <taxon>Bacteria</taxon>
        <taxon>Bacillati</taxon>
        <taxon>Bacillota</taxon>
        <taxon>Clostridia</taxon>
        <taxon>Eubacteriales</taxon>
        <taxon>Clostridiaceae</taxon>
        <taxon>Clostridium</taxon>
    </lineage>
</organism>
<dbReference type="PANTHER" id="PTHR43394:SF1">
    <property type="entry name" value="ATP-BINDING CASSETTE SUB-FAMILY B MEMBER 10, MITOCHONDRIAL"/>
    <property type="match status" value="1"/>
</dbReference>
<dbReference type="Pfam" id="PF00005">
    <property type="entry name" value="ABC_tran"/>
    <property type="match status" value="1"/>
</dbReference>
<dbReference type="InterPro" id="IPR027417">
    <property type="entry name" value="P-loop_NTPase"/>
</dbReference>
<dbReference type="PANTHER" id="PTHR43394">
    <property type="entry name" value="ATP-DEPENDENT PERMEASE MDL1, MITOCHONDRIAL"/>
    <property type="match status" value="1"/>
</dbReference>
<dbReference type="GO" id="GO:0016887">
    <property type="term" value="F:ATP hydrolysis activity"/>
    <property type="evidence" value="ECO:0007669"/>
    <property type="project" value="InterPro"/>
</dbReference>
<comment type="caution">
    <text evidence="2">The sequence shown here is derived from an EMBL/GenBank/DDBJ whole genome shotgun (WGS) entry which is preliminary data.</text>
</comment>
<dbReference type="SUPFAM" id="SSF52540">
    <property type="entry name" value="P-loop containing nucleoside triphosphate hydrolases"/>
    <property type="match status" value="1"/>
</dbReference>
<accession>A0A7Y4DEY0</accession>
<evidence type="ECO:0000313" key="3">
    <source>
        <dbReference type="Proteomes" id="UP000528432"/>
    </source>
</evidence>
<sequence length="60" mass="6480">MSEGMDTIIGTKGVCLLGGEKQRIALAKTILKDASILILDNTTAYADPENKYIIQKALNL</sequence>
<proteinExistence type="predicted"/>
<dbReference type="InterPro" id="IPR003439">
    <property type="entry name" value="ABC_transporter-like_ATP-bd"/>
</dbReference>